<comment type="caution">
    <text evidence="11">The sequence shown here is derived from an EMBL/GenBank/DDBJ whole genome shotgun (WGS) entry which is preliminary data.</text>
</comment>
<evidence type="ECO:0000256" key="6">
    <source>
        <dbReference type="ARBA" id="ARBA00023204"/>
    </source>
</evidence>
<evidence type="ECO:0000256" key="8">
    <source>
        <dbReference type="HAMAP-Rule" id="MF_00201"/>
    </source>
</evidence>
<comment type="function">
    <text evidence="1 8">Involved in DNA repair and RecF pathway recombination.</text>
</comment>
<name>A0ABS9SVA1_9ACTN</name>
<feature type="domain" description="DNA replication/recombination mediator RecO N-terminal" evidence="10">
    <location>
        <begin position="1"/>
        <end position="67"/>
    </location>
</feature>
<protein>
    <recommendedName>
        <fullName evidence="3 8">DNA repair protein RecO</fullName>
    </recommendedName>
    <alternativeName>
        <fullName evidence="7 8">Recombination protein O</fullName>
    </alternativeName>
</protein>
<dbReference type="RefSeq" id="WP_241058245.1">
    <property type="nucleotide sequence ID" value="NZ_JAKWJU010000002.1"/>
</dbReference>
<dbReference type="PANTHER" id="PTHR33991:SF1">
    <property type="entry name" value="DNA REPAIR PROTEIN RECO"/>
    <property type="match status" value="1"/>
</dbReference>
<reference evidence="11" key="2">
    <citation type="journal article" date="2023" name="Int. J. Syst. Evol. Microbiol.">
        <title>Streptomyces marispadix sp. nov., isolated from marine beach sediment of the Northern Coast of Portugal.</title>
        <authorList>
            <person name="dos Santos J.D.N."/>
            <person name="Vitorino I.R."/>
            <person name="Kallscheuer N."/>
            <person name="Srivastava A."/>
            <person name="Krautwurst S."/>
            <person name="Marz M."/>
            <person name="Jogler C."/>
            <person name="Lobo Da Cunha A."/>
            <person name="Catita J."/>
            <person name="Goncalves H."/>
            <person name="Gonzalez I."/>
            <person name="Reyes F."/>
            <person name="Lage O.M."/>
        </authorList>
    </citation>
    <scope>NUCLEOTIDE SEQUENCE</scope>
    <source>
        <strain evidence="11">M600PL45_2</strain>
    </source>
</reference>
<dbReference type="Pfam" id="PF02565">
    <property type="entry name" value="RecO_C"/>
    <property type="match status" value="1"/>
</dbReference>
<organism evidence="11 12">
    <name type="scientific">Streptomyces marispadix</name>
    <dbReference type="NCBI Taxonomy" id="2922868"/>
    <lineage>
        <taxon>Bacteria</taxon>
        <taxon>Bacillati</taxon>
        <taxon>Actinomycetota</taxon>
        <taxon>Actinomycetes</taxon>
        <taxon>Kitasatosporales</taxon>
        <taxon>Streptomycetaceae</taxon>
        <taxon>Streptomyces</taxon>
    </lineage>
</organism>
<dbReference type="Gene3D" id="2.40.50.140">
    <property type="entry name" value="Nucleic acid-binding proteins"/>
    <property type="match status" value="1"/>
</dbReference>
<dbReference type="Pfam" id="PF11967">
    <property type="entry name" value="RecO_N"/>
    <property type="match status" value="1"/>
</dbReference>
<dbReference type="Gene3D" id="1.20.1440.120">
    <property type="entry name" value="Recombination protein O, C-terminal domain"/>
    <property type="match status" value="1"/>
</dbReference>
<dbReference type="SUPFAM" id="SSF57863">
    <property type="entry name" value="ArfGap/RecO-like zinc finger"/>
    <property type="match status" value="1"/>
</dbReference>
<proteinExistence type="inferred from homology"/>
<comment type="similarity">
    <text evidence="2 8">Belongs to the RecO family.</text>
</comment>
<evidence type="ECO:0000256" key="3">
    <source>
        <dbReference type="ARBA" id="ARBA00021310"/>
    </source>
</evidence>
<dbReference type="InterPro" id="IPR042242">
    <property type="entry name" value="RecO_C"/>
</dbReference>
<dbReference type="InterPro" id="IPR037278">
    <property type="entry name" value="ARFGAP/RecO"/>
</dbReference>
<dbReference type="Proteomes" id="UP001166784">
    <property type="component" value="Unassembled WGS sequence"/>
</dbReference>
<feature type="compositionally biased region" description="Basic and acidic residues" evidence="9">
    <location>
        <begin position="245"/>
        <end position="261"/>
    </location>
</feature>
<evidence type="ECO:0000256" key="4">
    <source>
        <dbReference type="ARBA" id="ARBA00022763"/>
    </source>
</evidence>
<keyword evidence="6 8" id="KW-0234">DNA repair</keyword>
<evidence type="ECO:0000259" key="10">
    <source>
        <dbReference type="Pfam" id="PF11967"/>
    </source>
</evidence>
<feature type="compositionally biased region" description="Pro residues" evidence="9">
    <location>
        <begin position="262"/>
        <end position="290"/>
    </location>
</feature>
<dbReference type="HAMAP" id="MF_00201">
    <property type="entry name" value="RecO"/>
    <property type="match status" value="1"/>
</dbReference>
<reference evidence="11" key="1">
    <citation type="submission" date="2022-03" db="EMBL/GenBank/DDBJ databases">
        <authorList>
            <person name="Santos J.D.N."/>
            <person name="Kallscheuer N."/>
            <person name="Jogler C."/>
            <person name="Lage O.M."/>
        </authorList>
    </citation>
    <scope>NUCLEOTIDE SEQUENCE</scope>
    <source>
        <strain evidence="11">M600PL45_2</strain>
    </source>
</reference>
<evidence type="ECO:0000313" key="11">
    <source>
        <dbReference type="EMBL" id="MCH6160196.1"/>
    </source>
</evidence>
<sequence>MSLFRDDGIVLRTQKLGEADRIITLLTRGHGRVRAVARGVRRTKSKFGARLEPFSHVDVQFFARGSELIGRGLPLCTQTETIAPYGQGIVTDYARYTAGTAMLETAERFTDHEGEPNVQQYLLLVGGLRTLAAAEHAPGLVLDAFLLRSLAMGGYAPSFDDCAKCGLHGPNRFFSVASGGVVCGDCRVPGSVVPSPETLRLLGALLTGDWATADACEARHAREGTGLVSAYLHWHMERGLRSLRYVDRTPGRPDRRADRPPESQPGPGRPPVRPGTEPGPSPEPAGPDRR</sequence>
<accession>A0ABS9SVA1</accession>
<evidence type="ECO:0000256" key="5">
    <source>
        <dbReference type="ARBA" id="ARBA00023172"/>
    </source>
</evidence>
<dbReference type="EMBL" id="JAKWJU010000002">
    <property type="protein sequence ID" value="MCH6160196.1"/>
    <property type="molecule type" value="Genomic_DNA"/>
</dbReference>
<dbReference type="InterPro" id="IPR022572">
    <property type="entry name" value="DNA_rep/recomb_RecO_N"/>
</dbReference>
<dbReference type="InterPro" id="IPR003717">
    <property type="entry name" value="RecO"/>
</dbReference>
<evidence type="ECO:0000256" key="1">
    <source>
        <dbReference type="ARBA" id="ARBA00003065"/>
    </source>
</evidence>
<keyword evidence="4 8" id="KW-0227">DNA damage</keyword>
<dbReference type="PANTHER" id="PTHR33991">
    <property type="entry name" value="DNA REPAIR PROTEIN RECO"/>
    <property type="match status" value="1"/>
</dbReference>
<feature type="region of interest" description="Disordered" evidence="9">
    <location>
        <begin position="245"/>
        <end position="290"/>
    </location>
</feature>
<keyword evidence="5 8" id="KW-0233">DNA recombination</keyword>
<dbReference type="NCBIfam" id="TIGR00613">
    <property type="entry name" value="reco"/>
    <property type="match status" value="1"/>
</dbReference>
<gene>
    <name evidence="8 11" type="primary">recO</name>
    <name evidence="11" type="ORF">MMA15_07110</name>
</gene>
<evidence type="ECO:0000256" key="2">
    <source>
        <dbReference type="ARBA" id="ARBA00007452"/>
    </source>
</evidence>
<dbReference type="SUPFAM" id="SSF50249">
    <property type="entry name" value="Nucleic acid-binding proteins"/>
    <property type="match status" value="1"/>
</dbReference>
<keyword evidence="12" id="KW-1185">Reference proteome</keyword>
<evidence type="ECO:0000256" key="7">
    <source>
        <dbReference type="ARBA" id="ARBA00033409"/>
    </source>
</evidence>
<dbReference type="InterPro" id="IPR012340">
    <property type="entry name" value="NA-bd_OB-fold"/>
</dbReference>
<evidence type="ECO:0000256" key="9">
    <source>
        <dbReference type="SAM" id="MobiDB-lite"/>
    </source>
</evidence>
<evidence type="ECO:0000313" key="12">
    <source>
        <dbReference type="Proteomes" id="UP001166784"/>
    </source>
</evidence>